<feature type="region of interest" description="Disordered" evidence="9">
    <location>
        <begin position="549"/>
        <end position="595"/>
    </location>
</feature>
<dbReference type="PROSITE" id="PS00479">
    <property type="entry name" value="ZF_DAG_PE_1"/>
    <property type="match status" value="1"/>
</dbReference>
<dbReference type="InterPro" id="IPR002219">
    <property type="entry name" value="PKC_DAG/PE"/>
</dbReference>
<dbReference type="GO" id="GO:0008270">
    <property type="term" value="F:zinc ion binding"/>
    <property type="evidence" value="ECO:0007669"/>
    <property type="project" value="UniProtKB-KW"/>
</dbReference>
<feature type="region of interest" description="Disordered" evidence="9">
    <location>
        <begin position="1720"/>
        <end position="1773"/>
    </location>
</feature>
<feature type="region of interest" description="Disordered" evidence="9">
    <location>
        <begin position="1812"/>
        <end position="1839"/>
    </location>
</feature>
<dbReference type="GO" id="GO:0035023">
    <property type="term" value="P:regulation of Rho protein signal transduction"/>
    <property type="evidence" value="ECO:0007669"/>
    <property type="project" value="TreeGrafter"/>
</dbReference>
<feature type="compositionally biased region" description="Basic residues" evidence="9">
    <location>
        <begin position="394"/>
        <end position="409"/>
    </location>
</feature>
<feature type="compositionally biased region" description="Basic and acidic residues" evidence="9">
    <location>
        <begin position="763"/>
        <end position="773"/>
    </location>
</feature>
<feature type="compositionally biased region" description="Basic and acidic residues" evidence="9">
    <location>
        <begin position="819"/>
        <end position="830"/>
    </location>
</feature>
<feature type="compositionally biased region" description="Polar residues" evidence="9">
    <location>
        <begin position="2109"/>
        <end position="2119"/>
    </location>
</feature>
<reference evidence="13" key="3">
    <citation type="submission" date="2025-09" db="UniProtKB">
        <authorList>
            <consortium name="Ensembl"/>
        </authorList>
    </citation>
    <scope>IDENTIFICATION</scope>
</reference>
<evidence type="ECO:0000313" key="14">
    <source>
        <dbReference type="Proteomes" id="UP000265040"/>
    </source>
</evidence>
<evidence type="ECO:0008006" key="15">
    <source>
        <dbReference type="Google" id="ProtNLM"/>
    </source>
</evidence>
<organism evidence="13 14">
    <name type="scientific">Anabas testudineus</name>
    <name type="common">Climbing perch</name>
    <name type="synonym">Anthias testudineus</name>
    <dbReference type="NCBI Taxonomy" id="64144"/>
    <lineage>
        <taxon>Eukaryota</taxon>
        <taxon>Metazoa</taxon>
        <taxon>Chordata</taxon>
        <taxon>Craniata</taxon>
        <taxon>Vertebrata</taxon>
        <taxon>Euteleostomi</taxon>
        <taxon>Actinopterygii</taxon>
        <taxon>Neopterygii</taxon>
        <taxon>Teleostei</taxon>
        <taxon>Neoteleostei</taxon>
        <taxon>Acanthomorphata</taxon>
        <taxon>Anabantaria</taxon>
        <taxon>Anabantiformes</taxon>
        <taxon>Anabantoidei</taxon>
        <taxon>Anabantidae</taxon>
        <taxon>Anabas</taxon>
    </lineage>
</organism>
<keyword evidence="8" id="KW-0175">Coiled coil</keyword>
<feature type="compositionally biased region" description="Polar residues" evidence="9">
    <location>
        <begin position="683"/>
        <end position="694"/>
    </location>
</feature>
<feature type="compositionally biased region" description="Low complexity" evidence="9">
    <location>
        <begin position="1950"/>
        <end position="1961"/>
    </location>
</feature>
<keyword evidence="4" id="KW-0344">Guanine-nucleotide releasing factor</keyword>
<dbReference type="InterPro" id="IPR001849">
    <property type="entry name" value="PH_domain"/>
</dbReference>
<feature type="compositionally biased region" description="Acidic residues" evidence="9">
    <location>
        <begin position="2573"/>
        <end position="2584"/>
    </location>
</feature>
<feature type="compositionally biased region" description="Basic and acidic residues" evidence="9">
    <location>
        <begin position="2585"/>
        <end position="2599"/>
    </location>
</feature>
<dbReference type="GO" id="GO:0000902">
    <property type="term" value="P:cell morphogenesis"/>
    <property type="evidence" value="ECO:0007669"/>
    <property type="project" value="TreeGrafter"/>
</dbReference>
<dbReference type="InterPro" id="IPR046349">
    <property type="entry name" value="C1-like_sf"/>
</dbReference>
<dbReference type="GO" id="GO:0005085">
    <property type="term" value="F:guanyl-nucleotide exchange factor activity"/>
    <property type="evidence" value="ECO:0007669"/>
    <property type="project" value="UniProtKB-KW"/>
</dbReference>
<feature type="domain" description="DH" evidence="11">
    <location>
        <begin position="2228"/>
        <end position="2426"/>
    </location>
</feature>
<evidence type="ECO:0000256" key="2">
    <source>
        <dbReference type="ARBA" id="ARBA00022490"/>
    </source>
</evidence>
<feature type="compositionally biased region" description="Basic and acidic residues" evidence="9">
    <location>
        <begin position="1996"/>
        <end position="2017"/>
    </location>
</feature>
<dbReference type="CDD" id="cd00160">
    <property type="entry name" value="RhoGEF"/>
    <property type="match status" value="1"/>
</dbReference>
<dbReference type="GO" id="GO:0032587">
    <property type="term" value="C:ruffle membrane"/>
    <property type="evidence" value="ECO:0007669"/>
    <property type="project" value="TreeGrafter"/>
</dbReference>
<feature type="region of interest" description="Disordered" evidence="9">
    <location>
        <begin position="1475"/>
        <end position="1497"/>
    </location>
</feature>
<dbReference type="Pfam" id="PF17838">
    <property type="entry name" value="PH_16"/>
    <property type="match status" value="1"/>
</dbReference>
<name>A0A7N5ZVI3_ANATE</name>
<sequence>MKLNPQQAPLYGECVLTVQLDDEDAGEEVEFYLLFSGSTQRHVSSTLRVSHITLQAVCPAHNVCEEVLVTLCLARPGGSVDRHSQETFCFVQNLALDMAHFLLDNTAPEEALLFDDDQIPLKECERLDQSLTLALKHLSLLQHRTAPQTPSLTCTHISTLPDSYRAVSQSVQLSSLLHLAASCGLRTVASFLLQQPGAREALRTTNTQGQTPACVAQGKGHEQLVELFRWYEASSDAQLEPKEQLPWYQEGRVFQHYTNLGTYTLTFPSWQHRVEGAEKDGDESCCIKKEIEELRRLIQLHRDSKGESCAGVITAISMIPACELQHCSSRRQESRWDADLIAVSTEKCSTTTEELKERTPSAVVTHTSCTSEHLCQSLEAAGGQRSRPTTKSPAGRKRKNKKRTTKTTRHVTETAGNNRRPLEANKVTAQKPTETIETSCLLEIEGTVSPRDPTVISVIGESEATKIQRNEETFLLRNPVAAPAGDKYAGKATTAITEKQEGEKWEVDTDVLMCEQFVKTETEQADNQSHSPRQDQFVESAAKRAVFMGQEQSHDPQESQSDSDEPSQPDSISKSPQSGSKTSPRSPDMEGKPRRVLWRDGGWIGSIIGSPPLGSHTTAKTVWYQSENMDQSVTEESNRKEVNSHTVWYDDDQQKPEQLEQTEWDLSSPHEFGKSPPQLLEQGLSSHQLCSALSQPHAAGAQPAQSHGLATQRKEVQGSQQEEEVRPDWQKGGEEVGSEEVRNRETTYSRKSSETADLEEGGEEKPVGEEKEAKGKKKRRKKRGKRGGTEAKLSSSSSIESQSLSETQTEQVTNLNPHSETESEAKDQTGRAHVHSPPISEPTQREEADKDAMHLPSQTESQTRDSHEPDSAVTSSESTYTHPTDHGRTDVTEVTPLWTLETKELSEDNTHCSNDFNLESTELIDMDNKKADSEEINTVQSIGNEILDPTELDLKGDTNPTVEDVEYKTLSENEKTDTVASMDQMALLESKFPKELPVKSSEPTELTEDLFLVVFPEEDTQHTQSVDSYKPLQPVHSVEKPNEFLECTHLTEAVCLLCEGTADATPLQIREGSPETSAREYLEHCFSSEMLRDQQHKEEKRHELWVVEEEAGKETSLERTSEEYDFRVVCSEALSSIDEERKFPSSDTVSVQKYNEDLVATAVAVVAVAVASAMARIELSQQLSGKPSQSSEEEYVPTIAQDASEPTENQPIQHSHTQSTDQFCSEGQNVSQSVKLLCKTETDTHGLPPLYKEGIESETTMNKLFTCPLSEEEDKLLAVNIKPLPEKNDLIRAEVNIQGHMQTQIQLSCPLVDTGQPSELPSETFCPDSESNHKPQDHSVCQKESNGQFLGTHFQNKEMCTNTTDRDGSFSVESLTPEGEEGGSLSVESLTPEGEEGGSLSVESFTPEGEEGGSLSVESLTPEGEEGGSLFVESFTPEGEEGGSLSVESLTPEGEEGGQVHNSCLKSITDMSHSDCQAKEHKSDPHLSKIPHQGESRTLPLSWSPTLPVTQCDSAPVANSSPGEQTAPAIMESGKLPTSCLLEDPKLVAATFQNKSDKLVAVDHVYHVCDQDSDTLDTVDGWKHRERTKLELEEYAREDMVTAENTSHTETKTFPVPEVESEHTRRDSDSTHTLQIRREKDICYPVQPCPQPSTVTSCTDIHPDGEECVSVCVLQRDDKSLQINAELDDTVFKKPDPPPSVAHWDIGVPVSTDDVSMQGDIIPIDSTAGTGDAVAPRSSRLSWKSETEDRGGGGVTEGGGEEREKAQLPQNPISSAILRASIRSMSPLCRHSWEPGRSSAVADIDIPQRSSLQNLSGKAKRAKPPLHRRSMSWCPSNLSLPGQEQIDSRSYSLERLEVERGGVQTQCPGECVQEERTAGRSLHLDTQERGSLISLTEEEQEGDAIGINSQTSSQVLSMTSSYPAMFHHQTLTKSISMVTISHRDIDGLSSFSSNTSSLENSISEEEPGPLRSETEGKGGPTISRTLSYLRSKISKKGKEKERKGDRERENKEREKKTANGHLFIPVSQSPSTACQHCTKLLHNKETFLCNNCGVHVHKSCRESLSVCTKSKTKQQSLVPDTGPGSAVNMRSKSTSSTSSVSSTSPSSSREQWSTVTTPDDQLPAFSWRPPSILNSHSNLAKSISISNIAGLDDAPLKALKFLSQSTDNLHQGSKVNASTESLTDEGTEMMDSQLMGEFECDIKDLEADSWSGTVDKKFLKTLKKDEIKKQDVIYELYQTEFHHVRTLKIMSEVYYKGLQREMQLDTQTLDKIFPVLDDLLDTHSQFLIRLLDTKRASSGDGRNNNSFLIRSIGSVLVTQFSGINADRMKKVYGKFCSRHNEAVNLYKDFHAKDKRFQAFIKKTMSSSIVRRLNIPECILLVTQRITKYPVLIQRILQHTKDSDGDYSWVCESLRCVKELITAVDSKVNEHEKKRRLREVYSRTDSKSIMRMKSGQMFAKEDLIRGRKLLHDGALQLKNYAGRLKDVHAILLSDVLVFLQEKDQKYVFASLDQRSTVISLQTLIVREVANEERGLFLITAGTDRPEMVEVLASSKEERNTWRAIIQEAMHCMEKDEDEGVPSETEEDKKQQENRAKEIRGDSHTHWVQEHFSIFSFLCEAGTRYTRGH</sequence>
<dbReference type="Ensembl" id="ENSATET00000044959.2">
    <property type="protein sequence ID" value="ENSATEP00000039729.2"/>
    <property type="gene ID" value="ENSATEG00000026940.2"/>
</dbReference>
<dbReference type="Gene3D" id="2.30.29.30">
    <property type="entry name" value="Pleckstrin-homology domain (PH domain)/Phosphotyrosine-binding domain (PTB)"/>
    <property type="match status" value="1"/>
</dbReference>
<feature type="domain" description="PH" evidence="10">
    <location>
        <begin position="2467"/>
        <end position="2569"/>
    </location>
</feature>
<dbReference type="PANTHER" id="PTHR13944:SF18">
    <property type="entry name" value="A-KINASE ANCHOR PROTEIN 13"/>
    <property type="match status" value="1"/>
</dbReference>
<feature type="compositionally biased region" description="Polar residues" evidence="9">
    <location>
        <begin position="1204"/>
        <end position="1225"/>
    </location>
</feature>
<dbReference type="InterPro" id="IPR035899">
    <property type="entry name" value="DBL_dom_sf"/>
</dbReference>
<dbReference type="InterPro" id="IPR051632">
    <property type="entry name" value="Rho_GEF"/>
</dbReference>
<dbReference type="SMART" id="SM00109">
    <property type="entry name" value="C1"/>
    <property type="match status" value="1"/>
</dbReference>
<evidence type="ECO:0000259" key="10">
    <source>
        <dbReference type="PROSITE" id="PS50003"/>
    </source>
</evidence>
<feature type="region of interest" description="Disordered" evidence="9">
    <location>
        <begin position="2071"/>
        <end position="2124"/>
    </location>
</feature>
<dbReference type="InterPro" id="IPR041020">
    <property type="entry name" value="PH_16"/>
</dbReference>
<feature type="region of interest" description="Disordered" evidence="9">
    <location>
        <begin position="1360"/>
        <end position="1461"/>
    </location>
</feature>
<evidence type="ECO:0000256" key="7">
    <source>
        <dbReference type="ARBA" id="ARBA00022833"/>
    </source>
</evidence>
<accession>A0A7N5ZVI3</accession>
<dbReference type="CDD" id="cd20878">
    <property type="entry name" value="C1_AKAP13"/>
    <property type="match status" value="1"/>
</dbReference>
<feature type="compositionally biased region" description="Basic and acidic residues" evidence="9">
    <location>
        <begin position="1475"/>
        <end position="1495"/>
    </location>
</feature>
<dbReference type="FunFam" id="1.20.900.10:FF:000004">
    <property type="entry name" value="Rho guanine nucleotide exchange factor 2"/>
    <property type="match status" value="1"/>
</dbReference>
<dbReference type="InterPro" id="IPR011993">
    <property type="entry name" value="PH-like_dom_sf"/>
</dbReference>
<dbReference type="SMART" id="SM00325">
    <property type="entry name" value="RhoGEF"/>
    <property type="match status" value="1"/>
</dbReference>
<dbReference type="GO" id="GO:0005856">
    <property type="term" value="C:cytoskeleton"/>
    <property type="evidence" value="ECO:0007669"/>
    <property type="project" value="TreeGrafter"/>
</dbReference>
<dbReference type="Gene3D" id="1.25.40.20">
    <property type="entry name" value="Ankyrin repeat-containing domain"/>
    <property type="match status" value="1"/>
</dbReference>
<feature type="compositionally biased region" description="Basic and acidic residues" evidence="9">
    <location>
        <begin position="843"/>
        <end position="853"/>
    </location>
</feature>
<dbReference type="Gene3D" id="1.20.900.10">
    <property type="entry name" value="Dbl homology (DH) domain"/>
    <property type="match status" value="1"/>
</dbReference>
<keyword evidence="14" id="KW-1185">Reference proteome</keyword>
<evidence type="ECO:0000256" key="6">
    <source>
        <dbReference type="ARBA" id="ARBA00022771"/>
    </source>
</evidence>
<dbReference type="Gene3D" id="3.30.60.20">
    <property type="match status" value="1"/>
</dbReference>
<comment type="subcellular location">
    <subcellularLocation>
        <location evidence="1">Cytoplasm</location>
    </subcellularLocation>
</comment>
<evidence type="ECO:0000256" key="1">
    <source>
        <dbReference type="ARBA" id="ARBA00004496"/>
    </source>
</evidence>
<evidence type="ECO:0000256" key="9">
    <source>
        <dbReference type="SAM" id="MobiDB-lite"/>
    </source>
</evidence>
<dbReference type="SUPFAM" id="SSF48065">
    <property type="entry name" value="DBL homology domain (DH-domain)"/>
    <property type="match status" value="1"/>
</dbReference>
<reference evidence="13" key="2">
    <citation type="submission" date="2025-08" db="UniProtKB">
        <authorList>
            <consortium name="Ensembl"/>
        </authorList>
    </citation>
    <scope>IDENTIFICATION</scope>
</reference>
<feature type="compositionally biased region" description="Basic residues" evidence="9">
    <location>
        <begin position="774"/>
        <end position="786"/>
    </location>
</feature>
<feature type="compositionally biased region" description="Basic residues" evidence="9">
    <location>
        <begin position="1818"/>
        <end position="1830"/>
    </location>
</feature>
<dbReference type="SMART" id="SM00233">
    <property type="entry name" value="PH"/>
    <property type="match status" value="1"/>
</dbReference>
<dbReference type="Pfam" id="PF00621">
    <property type="entry name" value="RhoGEF"/>
    <property type="match status" value="1"/>
</dbReference>
<evidence type="ECO:0000256" key="8">
    <source>
        <dbReference type="ARBA" id="ARBA00023054"/>
    </source>
</evidence>
<feature type="region of interest" description="Disordered" evidence="9">
    <location>
        <begin position="1203"/>
        <end position="1225"/>
    </location>
</feature>
<dbReference type="InterPro" id="IPR000219">
    <property type="entry name" value="DH_dom"/>
</dbReference>
<dbReference type="GO" id="GO:0045666">
    <property type="term" value="P:positive regulation of neuron differentiation"/>
    <property type="evidence" value="ECO:0007669"/>
    <property type="project" value="TreeGrafter"/>
</dbReference>
<dbReference type="SUPFAM" id="SSF50729">
    <property type="entry name" value="PH domain-like"/>
    <property type="match status" value="1"/>
</dbReference>
<evidence type="ECO:0000256" key="5">
    <source>
        <dbReference type="ARBA" id="ARBA00022723"/>
    </source>
</evidence>
<dbReference type="SUPFAM" id="SSF57889">
    <property type="entry name" value="Cysteine-rich domain"/>
    <property type="match status" value="1"/>
</dbReference>
<feature type="region of interest" description="Disordered" evidence="9">
    <location>
        <begin position="1950"/>
        <end position="2024"/>
    </location>
</feature>
<feature type="compositionally biased region" description="Polar residues" evidence="9">
    <location>
        <begin position="572"/>
        <end position="585"/>
    </location>
</feature>
<keyword evidence="6" id="KW-0863">Zinc-finger</keyword>
<protein>
    <recommendedName>
        <fullName evidence="15">A-kinase anchor protein 13-like</fullName>
    </recommendedName>
</protein>
<dbReference type="InParanoid" id="A0A7N5ZVI3"/>
<keyword evidence="5" id="KW-0479">Metal-binding</keyword>
<evidence type="ECO:0000313" key="13">
    <source>
        <dbReference type="Ensembl" id="ENSATEP00000039729.2"/>
    </source>
</evidence>
<dbReference type="PANTHER" id="PTHR13944">
    <property type="entry name" value="AGAP007712-PA"/>
    <property type="match status" value="1"/>
</dbReference>
<keyword evidence="7" id="KW-0862">Zinc</keyword>
<reference evidence="13" key="1">
    <citation type="submission" date="2021-04" db="EMBL/GenBank/DDBJ databases">
        <authorList>
            <consortium name="Wellcome Sanger Institute Data Sharing"/>
        </authorList>
    </citation>
    <scope>NUCLEOTIDE SEQUENCE [LARGE SCALE GENOMIC DNA]</scope>
</reference>
<feature type="compositionally biased region" description="Basic and acidic residues" evidence="9">
    <location>
        <begin position="723"/>
        <end position="754"/>
    </location>
</feature>
<evidence type="ECO:0000256" key="3">
    <source>
        <dbReference type="ARBA" id="ARBA00022553"/>
    </source>
</evidence>
<dbReference type="FunFam" id="2.30.29.30:FF:000021">
    <property type="entry name" value="Rho guanine nucleotide exchange factor 2"/>
    <property type="match status" value="1"/>
</dbReference>
<keyword evidence="2" id="KW-0963">Cytoplasm</keyword>
<dbReference type="GO" id="GO:0005737">
    <property type="term" value="C:cytoplasm"/>
    <property type="evidence" value="ECO:0007669"/>
    <property type="project" value="UniProtKB-SubCell"/>
</dbReference>
<feature type="region of interest" description="Disordered" evidence="9">
    <location>
        <begin position="629"/>
        <end position="895"/>
    </location>
</feature>
<dbReference type="AlphaFoldDB" id="A0A7N5ZVI3"/>
<feature type="domain" description="Phorbol-ester/DAG-type" evidence="12">
    <location>
        <begin position="2020"/>
        <end position="2067"/>
    </location>
</feature>
<evidence type="ECO:0000256" key="4">
    <source>
        <dbReference type="ARBA" id="ARBA00022658"/>
    </source>
</evidence>
<dbReference type="InterPro" id="IPR036770">
    <property type="entry name" value="Ankyrin_rpt-contain_sf"/>
</dbReference>
<feature type="compositionally biased region" description="Basic and acidic residues" evidence="9">
    <location>
        <begin position="1330"/>
        <end position="1341"/>
    </location>
</feature>
<feature type="compositionally biased region" description="Low complexity" evidence="9">
    <location>
        <begin position="793"/>
        <end position="811"/>
    </location>
</feature>
<dbReference type="GO" id="GO:0007015">
    <property type="term" value="P:actin filament organization"/>
    <property type="evidence" value="ECO:0007669"/>
    <property type="project" value="TreeGrafter"/>
</dbReference>
<feature type="region of interest" description="Disordered" evidence="9">
    <location>
        <begin position="1316"/>
        <end position="1341"/>
    </location>
</feature>
<dbReference type="PROSITE" id="PS50003">
    <property type="entry name" value="PH_DOMAIN"/>
    <property type="match status" value="1"/>
</dbReference>
<feature type="region of interest" description="Disordered" evidence="9">
    <location>
        <begin position="2572"/>
        <end position="2599"/>
    </location>
</feature>
<feature type="region of interest" description="Disordered" evidence="9">
    <location>
        <begin position="378"/>
        <end position="416"/>
    </location>
</feature>
<dbReference type="GO" id="GO:0008017">
    <property type="term" value="F:microtubule binding"/>
    <property type="evidence" value="ECO:0007669"/>
    <property type="project" value="TreeGrafter"/>
</dbReference>
<evidence type="ECO:0000259" key="12">
    <source>
        <dbReference type="PROSITE" id="PS50081"/>
    </source>
</evidence>
<keyword evidence="3" id="KW-0597">Phosphoprotein</keyword>
<dbReference type="PROSITE" id="PS50010">
    <property type="entry name" value="DH_2"/>
    <property type="match status" value="1"/>
</dbReference>
<dbReference type="PROSITE" id="PS50081">
    <property type="entry name" value="ZF_DAG_PE_2"/>
    <property type="match status" value="1"/>
</dbReference>
<feature type="compositionally biased region" description="Polar residues" evidence="9">
    <location>
        <begin position="872"/>
        <end position="882"/>
    </location>
</feature>
<dbReference type="GeneTree" id="ENSGT00940000154146"/>
<proteinExistence type="predicted"/>
<feature type="compositionally biased region" description="Low complexity" evidence="9">
    <location>
        <begin position="2091"/>
        <end position="2108"/>
    </location>
</feature>
<dbReference type="Proteomes" id="UP000265040">
    <property type="component" value="Chromosome 6"/>
</dbReference>
<evidence type="ECO:0000259" key="11">
    <source>
        <dbReference type="PROSITE" id="PS50010"/>
    </source>
</evidence>